<dbReference type="KEGG" id="gfe:Gferi_18765"/>
<gene>
    <name evidence="1" type="ORF">Gferi_18765</name>
</gene>
<name>A0A1D8GKG1_9FIRM</name>
<dbReference type="RefSeq" id="WP_069979175.1">
    <property type="nucleotide sequence ID" value="NZ_CP017269.1"/>
</dbReference>
<evidence type="ECO:0008006" key="3">
    <source>
        <dbReference type="Google" id="ProtNLM"/>
    </source>
</evidence>
<dbReference type="Proteomes" id="UP000095743">
    <property type="component" value="Chromosome"/>
</dbReference>
<dbReference type="EMBL" id="CP017269">
    <property type="protein sequence ID" value="AOT71389.1"/>
    <property type="molecule type" value="Genomic_DNA"/>
</dbReference>
<evidence type="ECO:0000313" key="1">
    <source>
        <dbReference type="EMBL" id="AOT71389.1"/>
    </source>
</evidence>
<evidence type="ECO:0000313" key="2">
    <source>
        <dbReference type="Proteomes" id="UP000095743"/>
    </source>
</evidence>
<sequence>MEPLGFILGVLTFGVATQFKKPIRKAAVFTASQAMGLTNQLKSTAYGLKEEVEDIIAEAQYENMKRNMEKVEALHQQFDEHHPEHH</sequence>
<accession>A0A1D8GKG1</accession>
<reference evidence="1 2" key="1">
    <citation type="submission" date="2016-09" db="EMBL/GenBank/DDBJ databases">
        <title>Genomic analysis reveals versatility of anaerobic energy metabolism of Geosporobacter ferrireducens IRF9 of phylum Firmicutes.</title>
        <authorList>
            <person name="Kim S.-J."/>
        </authorList>
    </citation>
    <scope>NUCLEOTIDE SEQUENCE [LARGE SCALE GENOMIC DNA]</scope>
    <source>
        <strain evidence="1 2">IRF9</strain>
    </source>
</reference>
<organism evidence="1 2">
    <name type="scientific">Geosporobacter ferrireducens</name>
    <dbReference type="NCBI Taxonomy" id="1424294"/>
    <lineage>
        <taxon>Bacteria</taxon>
        <taxon>Bacillati</taxon>
        <taxon>Bacillota</taxon>
        <taxon>Clostridia</taxon>
        <taxon>Peptostreptococcales</taxon>
        <taxon>Thermotaleaceae</taxon>
        <taxon>Geosporobacter</taxon>
    </lineage>
</organism>
<dbReference type="OrthoDB" id="1955720at2"/>
<dbReference type="AlphaFoldDB" id="A0A1D8GKG1"/>
<keyword evidence="2" id="KW-1185">Reference proteome</keyword>
<protein>
    <recommendedName>
        <fullName evidence="3">DUF5132 domain-containing protein</fullName>
    </recommendedName>
</protein>
<proteinExistence type="predicted"/>
<dbReference type="STRING" id="1424294.Gferi_18765"/>